<accession>A0A7Y0FS80</accession>
<gene>
    <name evidence="1" type="ORF">HHL23_14405</name>
</gene>
<dbReference type="AlphaFoldDB" id="A0A7Y0FS80"/>
<dbReference type="Proteomes" id="UP000544054">
    <property type="component" value="Unassembled WGS sequence"/>
</dbReference>
<proteinExistence type="predicted"/>
<reference evidence="1 2" key="1">
    <citation type="submission" date="2020-04" db="EMBL/GenBank/DDBJ databases">
        <title>Chryseobacterium sp. RP-3-3 sp. nov., isolated from Jeju soil.</title>
        <authorList>
            <person name="Dahal R.H."/>
        </authorList>
    </citation>
    <scope>NUCLEOTIDE SEQUENCE [LARGE SCALE GENOMIC DNA]</scope>
    <source>
        <strain evidence="1 2">RP-3-3</strain>
    </source>
</reference>
<evidence type="ECO:0000313" key="1">
    <source>
        <dbReference type="EMBL" id="NML70978.1"/>
    </source>
</evidence>
<keyword evidence="2" id="KW-1185">Reference proteome</keyword>
<name>A0A7Y0FS80_9FLAO</name>
<sequence>MKNTINEKNKLPLTFKYLEFIKRKKAARKSFSITYYVRSERYQTDFLTTEEPYKPLVRLI</sequence>
<protein>
    <submittedName>
        <fullName evidence="1">Uncharacterized protein</fullName>
    </submittedName>
</protein>
<dbReference type="EMBL" id="JABBGI010000018">
    <property type="protein sequence ID" value="NML70978.1"/>
    <property type="molecule type" value="Genomic_DNA"/>
</dbReference>
<dbReference type="RefSeq" id="WP_169235495.1">
    <property type="nucleotide sequence ID" value="NZ_JABBGI010000018.1"/>
</dbReference>
<organism evidence="1 2">
    <name type="scientific">Chryseobacterium antibioticum</name>
    <dbReference type="NCBI Taxonomy" id="2728847"/>
    <lineage>
        <taxon>Bacteria</taxon>
        <taxon>Pseudomonadati</taxon>
        <taxon>Bacteroidota</taxon>
        <taxon>Flavobacteriia</taxon>
        <taxon>Flavobacteriales</taxon>
        <taxon>Weeksellaceae</taxon>
        <taxon>Chryseobacterium group</taxon>
        <taxon>Chryseobacterium</taxon>
    </lineage>
</organism>
<evidence type="ECO:0000313" key="2">
    <source>
        <dbReference type="Proteomes" id="UP000544054"/>
    </source>
</evidence>
<comment type="caution">
    <text evidence="1">The sequence shown here is derived from an EMBL/GenBank/DDBJ whole genome shotgun (WGS) entry which is preliminary data.</text>
</comment>